<name>A0A803PUV4_CANSA</name>
<dbReference type="Gramene" id="evm.model.06.1523">
    <property type="protein sequence ID" value="cds.evm.model.06.1523"/>
    <property type="gene ID" value="evm.TU.06.1523"/>
</dbReference>
<dbReference type="Proteomes" id="UP000596661">
    <property type="component" value="Chromosome 6"/>
</dbReference>
<dbReference type="EnsemblPlants" id="evm.model.06.1523">
    <property type="protein sequence ID" value="cds.evm.model.06.1523"/>
    <property type="gene ID" value="evm.TU.06.1523"/>
</dbReference>
<protein>
    <submittedName>
        <fullName evidence="1">Uncharacterized protein</fullName>
    </submittedName>
</protein>
<keyword evidence="2" id="KW-1185">Reference proteome</keyword>
<dbReference type="AlphaFoldDB" id="A0A803PUV4"/>
<accession>A0A803PUV4</accession>
<reference evidence="1" key="1">
    <citation type="submission" date="2018-11" db="EMBL/GenBank/DDBJ databases">
        <authorList>
            <person name="Grassa J C."/>
        </authorList>
    </citation>
    <scope>NUCLEOTIDE SEQUENCE [LARGE SCALE GENOMIC DNA]</scope>
</reference>
<evidence type="ECO:0000313" key="2">
    <source>
        <dbReference type="Proteomes" id="UP000596661"/>
    </source>
</evidence>
<sequence length="223" mass="24301">MEELELGKGLLRLVNGLGTVNKLEWSLWLRESVACDEGEENNGLTGAGGHLEEAVALGVERSLEFKHINLGFQNPWASTTPSHSTTQIAMEAVYNHRIVTSFGSLGKVLELFEEAQEAPRKEARKKSWMARIGLGSSQWSLSSLLLEAPSRDRQSITGVLGVVGSVVRDGVGRSDSSGVGGGDDRYNRFGSRDSNTNFKSLPLRQYDYDYGDSRGEGFCLGTT</sequence>
<proteinExistence type="predicted"/>
<organism evidence="1 2">
    <name type="scientific">Cannabis sativa</name>
    <name type="common">Hemp</name>
    <name type="synonym">Marijuana</name>
    <dbReference type="NCBI Taxonomy" id="3483"/>
    <lineage>
        <taxon>Eukaryota</taxon>
        <taxon>Viridiplantae</taxon>
        <taxon>Streptophyta</taxon>
        <taxon>Embryophyta</taxon>
        <taxon>Tracheophyta</taxon>
        <taxon>Spermatophyta</taxon>
        <taxon>Magnoliopsida</taxon>
        <taxon>eudicotyledons</taxon>
        <taxon>Gunneridae</taxon>
        <taxon>Pentapetalae</taxon>
        <taxon>rosids</taxon>
        <taxon>fabids</taxon>
        <taxon>Rosales</taxon>
        <taxon>Cannabaceae</taxon>
        <taxon>Cannabis</taxon>
    </lineage>
</organism>
<evidence type="ECO:0000313" key="1">
    <source>
        <dbReference type="EnsemblPlants" id="cds.evm.model.06.1523"/>
    </source>
</evidence>
<reference evidence="1" key="2">
    <citation type="submission" date="2021-03" db="UniProtKB">
        <authorList>
            <consortium name="EnsemblPlants"/>
        </authorList>
    </citation>
    <scope>IDENTIFICATION</scope>
</reference>
<dbReference type="EMBL" id="UZAU01000613">
    <property type="status" value="NOT_ANNOTATED_CDS"/>
    <property type="molecule type" value="Genomic_DNA"/>
</dbReference>